<dbReference type="InterPro" id="IPR018721">
    <property type="entry name" value="DUF2252"/>
</dbReference>
<evidence type="ECO:0000313" key="2">
    <source>
        <dbReference type="EMBL" id="MEV4921551.1"/>
    </source>
</evidence>
<feature type="region of interest" description="Disordered" evidence="1">
    <location>
        <begin position="1"/>
        <end position="55"/>
    </location>
</feature>
<comment type="caution">
    <text evidence="2">The sequence shown here is derived from an EMBL/GenBank/DDBJ whole genome shotgun (WGS) entry which is preliminary data.</text>
</comment>
<dbReference type="Proteomes" id="UP001552479">
    <property type="component" value="Unassembled WGS sequence"/>
</dbReference>
<feature type="compositionally biased region" description="Basic and acidic residues" evidence="1">
    <location>
        <begin position="1"/>
        <end position="13"/>
    </location>
</feature>
<accession>A0ABV3IP65</accession>
<evidence type="ECO:0000313" key="3">
    <source>
        <dbReference type="Proteomes" id="UP001552479"/>
    </source>
</evidence>
<keyword evidence="3" id="KW-1185">Reference proteome</keyword>
<evidence type="ECO:0000256" key="1">
    <source>
        <dbReference type="SAM" id="MobiDB-lite"/>
    </source>
</evidence>
<feature type="compositionally biased region" description="Basic residues" evidence="1">
    <location>
        <begin position="30"/>
        <end position="40"/>
    </location>
</feature>
<organism evidence="2 3">
    <name type="scientific">Streptomyces roseoverticillatus</name>
    <dbReference type="NCBI Taxonomy" id="66429"/>
    <lineage>
        <taxon>Bacteria</taxon>
        <taxon>Bacillati</taxon>
        <taxon>Actinomycetota</taxon>
        <taxon>Actinomycetes</taxon>
        <taxon>Kitasatosporales</taxon>
        <taxon>Streptomycetaceae</taxon>
        <taxon>Streptomyces</taxon>
    </lineage>
</organism>
<dbReference type="EMBL" id="JBFASG010000001">
    <property type="protein sequence ID" value="MEV4921551.1"/>
    <property type="molecule type" value="Genomic_DNA"/>
</dbReference>
<dbReference type="Pfam" id="PF10009">
    <property type="entry name" value="DUF2252"/>
    <property type="match status" value="1"/>
</dbReference>
<proteinExistence type="predicted"/>
<sequence length="480" mass="53166">MKSDTPAIRRKETAVSAQHPHPSPHERAARGKAARGRMPRSAHAEPGPGTGRTDPVEVLEQQSADRVPELVPLRYGRMLESPFAFYRGAAAVMAADLGAQPRTGIEAQLCGDAHLLNFGLFASPERHLVFDVNDFDETLPGPWEWDVKRLAASMAIAARENDVPEKRRGEVVRGTVRAYREAMRGFAGMRNLDVWYAHFDTEQLRVLFADRLGKQGRRRMSRALETARGRDHLHAFQHLTVVVDGTRRIAADPPLLVPLGDLMTDDRRAELEGRLRVLVERYGRSLASDRRHLLHQFRMADAARKVVGVGSVGTRCWIVLMLGRDDDDPLILQAKEAGPSVLAPFAGPSPYGNEGQRVVCGQRLMQAVSDILLGWERAAGIDGRQRDFYVRQLRDWKGSARPETMPPGRLQAYGELCGATLARAHARSGDRIAIAAYLGGGDAFERALAEFAEAYADRNERDFRALAEAVRSGRVAARRA</sequence>
<dbReference type="PANTHER" id="PTHR39441">
    <property type="entry name" value="DUF2252 DOMAIN-CONTAINING PROTEIN"/>
    <property type="match status" value="1"/>
</dbReference>
<name>A0ABV3IP65_9ACTN</name>
<dbReference type="PANTHER" id="PTHR39441:SF1">
    <property type="entry name" value="DUF2252 DOMAIN-CONTAINING PROTEIN"/>
    <property type="match status" value="1"/>
</dbReference>
<reference evidence="2 3" key="1">
    <citation type="submission" date="2024-06" db="EMBL/GenBank/DDBJ databases">
        <title>The Natural Products Discovery Center: Release of the First 8490 Sequenced Strains for Exploring Actinobacteria Biosynthetic Diversity.</title>
        <authorList>
            <person name="Kalkreuter E."/>
            <person name="Kautsar S.A."/>
            <person name="Yang D."/>
            <person name="Bader C.D."/>
            <person name="Teijaro C.N."/>
            <person name="Fluegel L."/>
            <person name="Davis C.M."/>
            <person name="Simpson J.R."/>
            <person name="Lauterbach L."/>
            <person name="Steele A.D."/>
            <person name="Gui C."/>
            <person name="Meng S."/>
            <person name="Li G."/>
            <person name="Viehrig K."/>
            <person name="Ye F."/>
            <person name="Su P."/>
            <person name="Kiefer A.F."/>
            <person name="Nichols A."/>
            <person name="Cepeda A.J."/>
            <person name="Yan W."/>
            <person name="Fan B."/>
            <person name="Jiang Y."/>
            <person name="Adhikari A."/>
            <person name="Zheng C.-J."/>
            <person name="Schuster L."/>
            <person name="Cowan T.M."/>
            <person name="Smanski M.J."/>
            <person name="Chevrette M.G."/>
            <person name="De Carvalho L.P.S."/>
            <person name="Shen B."/>
        </authorList>
    </citation>
    <scope>NUCLEOTIDE SEQUENCE [LARGE SCALE GENOMIC DNA]</scope>
    <source>
        <strain evidence="2 3">NPDC053791</strain>
    </source>
</reference>
<protein>
    <submittedName>
        <fullName evidence="2">DUF2252 domain-containing protein</fullName>
    </submittedName>
</protein>
<gene>
    <name evidence="2" type="ORF">AB0L03_01635</name>
</gene>